<reference evidence="1 2" key="1">
    <citation type="submission" date="2023-08" db="EMBL/GenBank/DDBJ databases">
        <title>A Necator americanus chromosomal reference genome.</title>
        <authorList>
            <person name="Ilik V."/>
            <person name="Petrzelkova K.J."/>
            <person name="Pardy F."/>
            <person name="Fuh T."/>
            <person name="Niatou-Singa F.S."/>
            <person name="Gouil Q."/>
            <person name="Baker L."/>
            <person name="Ritchie M.E."/>
            <person name="Jex A.R."/>
            <person name="Gazzola D."/>
            <person name="Li H."/>
            <person name="Toshio Fujiwara R."/>
            <person name="Zhan B."/>
            <person name="Aroian R.V."/>
            <person name="Pafco B."/>
            <person name="Schwarz E.M."/>
        </authorList>
    </citation>
    <scope>NUCLEOTIDE SEQUENCE [LARGE SCALE GENOMIC DNA]</scope>
    <source>
        <strain evidence="1 2">Aroian</strain>
        <tissue evidence="1">Whole animal</tissue>
    </source>
</reference>
<keyword evidence="2" id="KW-1185">Reference proteome</keyword>
<gene>
    <name evidence="1" type="primary">Necator_chrV.g19796</name>
    <name evidence="1" type="ORF">RB195_015004</name>
</gene>
<dbReference type="EMBL" id="JAVFWL010000005">
    <property type="protein sequence ID" value="KAK6756918.1"/>
    <property type="molecule type" value="Genomic_DNA"/>
</dbReference>
<sequence>MMLLAQRAEAKNGQTTWKDLLRIDKMDDRWVHDKPNATYISRRNLLSTDDECPVIHLSYVAPSALGLV</sequence>
<dbReference type="Proteomes" id="UP001303046">
    <property type="component" value="Unassembled WGS sequence"/>
</dbReference>
<evidence type="ECO:0000313" key="2">
    <source>
        <dbReference type="Proteomes" id="UP001303046"/>
    </source>
</evidence>
<accession>A0ABR1E320</accession>
<protein>
    <submittedName>
        <fullName evidence="1">Uncharacterized protein</fullName>
    </submittedName>
</protein>
<organism evidence="1 2">
    <name type="scientific">Necator americanus</name>
    <name type="common">Human hookworm</name>
    <dbReference type="NCBI Taxonomy" id="51031"/>
    <lineage>
        <taxon>Eukaryota</taxon>
        <taxon>Metazoa</taxon>
        <taxon>Ecdysozoa</taxon>
        <taxon>Nematoda</taxon>
        <taxon>Chromadorea</taxon>
        <taxon>Rhabditida</taxon>
        <taxon>Rhabditina</taxon>
        <taxon>Rhabditomorpha</taxon>
        <taxon>Strongyloidea</taxon>
        <taxon>Ancylostomatidae</taxon>
        <taxon>Bunostominae</taxon>
        <taxon>Necator</taxon>
    </lineage>
</organism>
<proteinExistence type="predicted"/>
<evidence type="ECO:0000313" key="1">
    <source>
        <dbReference type="EMBL" id="KAK6756918.1"/>
    </source>
</evidence>
<name>A0ABR1E320_NECAM</name>
<comment type="caution">
    <text evidence="1">The sequence shown here is derived from an EMBL/GenBank/DDBJ whole genome shotgun (WGS) entry which is preliminary data.</text>
</comment>